<name>A0A8X6TXG2_NEPPI</name>
<organism evidence="1 2">
    <name type="scientific">Nephila pilipes</name>
    <name type="common">Giant wood spider</name>
    <name type="synonym">Nephila maculata</name>
    <dbReference type="NCBI Taxonomy" id="299642"/>
    <lineage>
        <taxon>Eukaryota</taxon>
        <taxon>Metazoa</taxon>
        <taxon>Ecdysozoa</taxon>
        <taxon>Arthropoda</taxon>
        <taxon>Chelicerata</taxon>
        <taxon>Arachnida</taxon>
        <taxon>Araneae</taxon>
        <taxon>Araneomorphae</taxon>
        <taxon>Entelegynae</taxon>
        <taxon>Araneoidea</taxon>
        <taxon>Nephilidae</taxon>
        <taxon>Nephila</taxon>
    </lineage>
</organism>
<comment type="caution">
    <text evidence="1">The sequence shown here is derived from an EMBL/GenBank/DDBJ whole genome shotgun (WGS) entry which is preliminary data.</text>
</comment>
<dbReference type="Proteomes" id="UP000887013">
    <property type="component" value="Unassembled WGS sequence"/>
</dbReference>
<dbReference type="AlphaFoldDB" id="A0A8X6TXG2"/>
<proteinExistence type="predicted"/>
<evidence type="ECO:0000313" key="1">
    <source>
        <dbReference type="EMBL" id="GFT56802.1"/>
    </source>
</evidence>
<reference evidence="1" key="1">
    <citation type="submission" date="2020-08" db="EMBL/GenBank/DDBJ databases">
        <title>Multicomponent nature underlies the extraordinary mechanical properties of spider dragline silk.</title>
        <authorList>
            <person name="Kono N."/>
            <person name="Nakamura H."/>
            <person name="Mori M."/>
            <person name="Yoshida Y."/>
            <person name="Ohtoshi R."/>
            <person name="Malay A.D."/>
            <person name="Moran D.A.P."/>
            <person name="Tomita M."/>
            <person name="Numata K."/>
            <person name="Arakawa K."/>
        </authorList>
    </citation>
    <scope>NUCLEOTIDE SEQUENCE</scope>
</reference>
<gene>
    <name evidence="1" type="ORF">NPIL_187121</name>
</gene>
<protein>
    <submittedName>
        <fullName evidence="1">Uncharacterized protein</fullName>
    </submittedName>
</protein>
<accession>A0A8X6TXG2</accession>
<evidence type="ECO:0000313" key="2">
    <source>
        <dbReference type="Proteomes" id="UP000887013"/>
    </source>
</evidence>
<keyword evidence="2" id="KW-1185">Reference proteome</keyword>
<dbReference type="EMBL" id="BMAW01018094">
    <property type="protein sequence ID" value="GFT56802.1"/>
    <property type="molecule type" value="Genomic_DNA"/>
</dbReference>
<sequence length="121" mass="14092">MKAQWPMRRQLALYLQKRRCSWEEETRLPYPHGTNGTQNRTDLNYAIISKKDIEVHENDRRNMEVFPPMTRGSSGPGHCSGAFGRDCLGFGESSQKKAGFMKLKESKDIDKNLYHYVLFTY</sequence>